<dbReference type="InterPro" id="IPR036388">
    <property type="entry name" value="WH-like_DNA-bd_sf"/>
</dbReference>
<name>A0ABT9MR69_9ACTN</name>
<dbReference type="Proteomes" id="UP001240984">
    <property type="component" value="Unassembled WGS sequence"/>
</dbReference>
<reference evidence="2 3" key="1">
    <citation type="submission" date="2023-07" db="EMBL/GenBank/DDBJ databases">
        <title>Sequencing the genomes of 1000 actinobacteria strains.</title>
        <authorList>
            <person name="Klenk H.-P."/>
        </authorList>
    </citation>
    <scope>NUCLEOTIDE SEQUENCE [LARGE SCALE GENOMIC DNA]</scope>
    <source>
        <strain evidence="2 3">DSM 44710</strain>
    </source>
</reference>
<keyword evidence="2" id="KW-0238">DNA-binding</keyword>
<evidence type="ECO:0000259" key="1">
    <source>
        <dbReference type="PROSITE" id="PS50995"/>
    </source>
</evidence>
<organism evidence="2 3">
    <name type="scientific">Catenuloplanes nepalensis</name>
    <dbReference type="NCBI Taxonomy" id="587533"/>
    <lineage>
        <taxon>Bacteria</taxon>
        <taxon>Bacillati</taxon>
        <taxon>Actinomycetota</taxon>
        <taxon>Actinomycetes</taxon>
        <taxon>Micromonosporales</taxon>
        <taxon>Micromonosporaceae</taxon>
        <taxon>Catenuloplanes</taxon>
    </lineage>
</organism>
<protein>
    <submittedName>
        <fullName evidence="2">DNA-binding MarR family transcriptional regulator</fullName>
    </submittedName>
</protein>
<dbReference type="PROSITE" id="PS50995">
    <property type="entry name" value="HTH_MARR_2"/>
    <property type="match status" value="1"/>
</dbReference>
<evidence type="ECO:0000313" key="3">
    <source>
        <dbReference type="Proteomes" id="UP001240984"/>
    </source>
</evidence>
<dbReference type="SMART" id="SM00347">
    <property type="entry name" value="HTH_MARR"/>
    <property type="match status" value="1"/>
</dbReference>
<dbReference type="GO" id="GO:0003677">
    <property type="term" value="F:DNA binding"/>
    <property type="evidence" value="ECO:0007669"/>
    <property type="project" value="UniProtKB-KW"/>
</dbReference>
<evidence type="ECO:0000313" key="2">
    <source>
        <dbReference type="EMBL" id="MDP9793929.1"/>
    </source>
</evidence>
<gene>
    <name evidence="2" type="ORF">J2S43_002441</name>
</gene>
<dbReference type="PANTHER" id="PTHR33164:SF99">
    <property type="entry name" value="MARR FAMILY REGULATORY PROTEIN"/>
    <property type="match status" value="1"/>
</dbReference>
<dbReference type="PANTHER" id="PTHR33164">
    <property type="entry name" value="TRANSCRIPTIONAL REGULATOR, MARR FAMILY"/>
    <property type="match status" value="1"/>
</dbReference>
<feature type="domain" description="HTH marR-type" evidence="1">
    <location>
        <begin position="7"/>
        <end position="138"/>
    </location>
</feature>
<comment type="caution">
    <text evidence="2">The sequence shown here is derived from an EMBL/GenBank/DDBJ whole genome shotgun (WGS) entry which is preliminary data.</text>
</comment>
<dbReference type="EMBL" id="JAUSRA010000001">
    <property type="protein sequence ID" value="MDP9793929.1"/>
    <property type="molecule type" value="Genomic_DNA"/>
</dbReference>
<dbReference type="InterPro" id="IPR039422">
    <property type="entry name" value="MarR/SlyA-like"/>
</dbReference>
<keyword evidence="3" id="KW-1185">Reference proteome</keyword>
<dbReference type="SUPFAM" id="SSF46785">
    <property type="entry name" value="Winged helix' DNA-binding domain"/>
    <property type="match status" value="1"/>
</dbReference>
<dbReference type="RefSeq" id="WP_306829025.1">
    <property type="nucleotide sequence ID" value="NZ_JAUSRA010000001.1"/>
</dbReference>
<dbReference type="InterPro" id="IPR036390">
    <property type="entry name" value="WH_DNA-bd_sf"/>
</dbReference>
<proteinExistence type="predicted"/>
<dbReference type="Pfam" id="PF01047">
    <property type="entry name" value="MarR"/>
    <property type="match status" value="1"/>
</dbReference>
<dbReference type="InterPro" id="IPR000835">
    <property type="entry name" value="HTH_MarR-typ"/>
</dbReference>
<sequence>MAAEDLAARLLDHVMLIAEEVSGRMREALDRLDLTEPTAELLWHLRPDAEPASLRTLASRLHCDPSNITLRSAKLEAQGLAVRRPHPADGRIRTLVLTEAGVRMRRLLLEAVAERSPLAGLNAEEQRQLDALLSRASVRR</sequence>
<accession>A0ABT9MR69</accession>
<dbReference type="Gene3D" id="1.10.10.10">
    <property type="entry name" value="Winged helix-like DNA-binding domain superfamily/Winged helix DNA-binding domain"/>
    <property type="match status" value="1"/>
</dbReference>